<keyword evidence="3" id="KW-0812">Transmembrane</keyword>
<dbReference type="AlphaFoldDB" id="A0A1R3X2Q6"/>
<protein>
    <recommendedName>
        <fullName evidence="1">diguanylate cyclase</fullName>
        <ecNumber evidence="1">2.7.7.65</ecNumber>
    </recommendedName>
</protein>
<dbReference type="STRING" id="287098.SAMN05421665_1968"/>
<dbReference type="EC" id="2.7.7.65" evidence="1"/>
<comment type="catalytic activity">
    <reaction evidence="2">
        <text>2 GTP = 3',3'-c-di-GMP + 2 diphosphate</text>
        <dbReference type="Rhea" id="RHEA:24898"/>
        <dbReference type="ChEBI" id="CHEBI:33019"/>
        <dbReference type="ChEBI" id="CHEBI:37565"/>
        <dbReference type="ChEBI" id="CHEBI:58805"/>
        <dbReference type="EC" id="2.7.7.65"/>
    </reaction>
</comment>
<dbReference type="InterPro" id="IPR050469">
    <property type="entry name" value="Diguanylate_Cyclase"/>
</dbReference>
<dbReference type="SUPFAM" id="SSF55073">
    <property type="entry name" value="Nucleotide cyclase"/>
    <property type="match status" value="1"/>
</dbReference>
<organism evidence="5 6">
    <name type="scientific">Yoonia rosea</name>
    <dbReference type="NCBI Taxonomy" id="287098"/>
    <lineage>
        <taxon>Bacteria</taxon>
        <taxon>Pseudomonadati</taxon>
        <taxon>Pseudomonadota</taxon>
        <taxon>Alphaproteobacteria</taxon>
        <taxon>Rhodobacterales</taxon>
        <taxon>Paracoccaceae</taxon>
        <taxon>Yoonia</taxon>
    </lineage>
</organism>
<dbReference type="InterPro" id="IPR043128">
    <property type="entry name" value="Rev_trsase/Diguanyl_cyclase"/>
</dbReference>
<dbReference type="Proteomes" id="UP000186997">
    <property type="component" value="Unassembled WGS sequence"/>
</dbReference>
<dbReference type="PANTHER" id="PTHR45138">
    <property type="entry name" value="REGULATORY COMPONENTS OF SENSORY TRANSDUCTION SYSTEM"/>
    <property type="match status" value="1"/>
</dbReference>
<dbReference type="InterPro" id="IPR000160">
    <property type="entry name" value="GGDEF_dom"/>
</dbReference>
<keyword evidence="6" id="KW-1185">Reference proteome</keyword>
<dbReference type="Pfam" id="PF00990">
    <property type="entry name" value="GGDEF"/>
    <property type="match status" value="1"/>
</dbReference>
<dbReference type="CDD" id="cd01949">
    <property type="entry name" value="GGDEF"/>
    <property type="match status" value="1"/>
</dbReference>
<accession>A0A1R3X2Q6</accession>
<evidence type="ECO:0000259" key="4">
    <source>
        <dbReference type="PROSITE" id="PS50887"/>
    </source>
</evidence>
<feature type="transmembrane region" description="Helical" evidence="3">
    <location>
        <begin position="68"/>
        <end position="89"/>
    </location>
</feature>
<evidence type="ECO:0000256" key="3">
    <source>
        <dbReference type="SAM" id="Phobius"/>
    </source>
</evidence>
<name>A0A1R3X2Q6_9RHOB</name>
<dbReference type="GO" id="GO:0052621">
    <property type="term" value="F:diguanylate cyclase activity"/>
    <property type="evidence" value="ECO:0007669"/>
    <property type="project" value="UniProtKB-EC"/>
</dbReference>
<gene>
    <name evidence="5" type="ORF">SAMN05421665_1968</name>
</gene>
<evidence type="ECO:0000313" key="6">
    <source>
        <dbReference type="Proteomes" id="UP000186997"/>
    </source>
</evidence>
<evidence type="ECO:0000256" key="1">
    <source>
        <dbReference type="ARBA" id="ARBA00012528"/>
    </source>
</evidence>
<reference evidence="6" key="1">
    <citation type="submission" date="2017-01" db="EMBL/GenBank/DDBJ databases">
        <authorList>
            <person name="Varghese N."/>
            <person name="Submissions S."/>
        </authorList>
    </citation>
    <scope>NUCLEOTIDE SEQUENCE [LARGE SCALE GENOMIC DNA]</scope>
    <source>
        <strain evidence="6">DSM 29591</strain>
    </source>
</reference>
<sequence length="271" mass="30357">MHVYFRHRLLAGFEVERFVRLTAPAGRFDFLVKLAIALLICGLMNHVRHIFVYGLSGQKTYWENLSDATFTALPMCTFALLLIGHLNALQKRLYLQATRDALTDLPNRRWFMDKTPERISPTQAIMIIDVDRFKDINDTFGHDIGDLCLRQMALHLHTSLEQGDVLARIGGEEFAAFLGQADDAKLQRIATRMSEGMAFDTGQGSIQRVTASVGIARTDRPIVRHDALRLADKAVYQAKSAGRACYRICLAGHRNETQQVVPAALSITSLS</sequence>
<dbReference type="EMBL" id="FTPR01000001">
    <property type="protein sequence ID" value="SIT84995.1"/>
    <property type="molecule type" value="Genomic_DNA"/>
</dbReference>
<evidence type="ECO:0000256" key="2">
    <source>
        <dbReference type="ARBA" id="ARBA00034247"/>
    </source>
</evidence>
<keyword evidence="3" id="KW-1133">Transmembrane helix</keyword>
<dbReference type="SMART" id="SM00267">
    <property type="entry name" value="GGDEF"/>
    <property type="match status" value="1"/>
</dbReference>
<dbReference type="NCBIfam" id="TIGR00254">
    <property type="entry name" value="GGDEF"/>
    <property type="match status" value="1"/>
</dbReference>
<feature type="domain" description="GGDEF" evidence="4">
    <location>
        <begin position="121"/>
        <end position="251"/>
    </location>
</feature>
<evidence type="ECO:0000313" key="5">
    <source>
        <dbReference type="EMBL" id="SIT84995.1"/>
    </source>
</evidence>
<feature type="transmembrane region" description="Helical" evidence="3">
    <location>
        <begin position="30"/>
        <end position="48"/>
    </location>
</feature>
<proteinExistence type="predicted"/>
<dbReference type="PROSITE" id="PS50887">
    <property type="entry name" value="GGDEF"/>
    <property type="match status" value="1"/>
</dbReference>
<dbReference type="Gene3D" id="3.30.70.270">
    <property type="match status" value="1"/>
</dbReference>
<dbReference type="InterPro" id="IPR029787">
    <property type="entry name" value="Nucleotide_cyclase"/>
</dbReference>
<dbReference type="PANTHER" id="PTHR45138:SF9">
    <property type="entry name" value="DIGUANYLATE CYCLASE DGCM-RELATED"/>
    <property type="match status" value="1"/>
</dbReference>
<keyword evidence="3" id="KW-0472">Membrane</keyword>